<evidence type="ECO:0000313" key="3">
    <source>
        <dbReference type="EMBL" id="SVC17775.1"/>
    </source>
</evidence>
<dbReference type="SMART" id="SM00849">
    <property type="entry name" value="Lactamase_B"/>
    <property type="match status" value="1"/>
</dbReference>
<dbReference type="SUPFAM" id="SSF56281">
    <property type="entry name" value="Metallo-hydrolase/oxidoreductase"/>
    <property type="match status" value="1"/>
</dbReference>
<dbReference type="InterPro" id="IPR036866">
    <property type="entry name" value="RibonucZ/Hydroxyglut_hydro"/>
</dbReference>
<dbReference type="InterPro" id="IPR051682">
    <property type="entry name" value="Mito_Persulfide_Diox"/>
</dbReference>
<dbReference type="PANTHER" id="PTHR43084:SF1">
    <property type="entry name" value="PERSULFIDE DIOXYGENASE ETHE1, MITOCHONDRIAL"/>
    <property type="match status" value="1"/>
</dbReference>
<dbReference type="SUPFAM" id="SSF52821">
    <property type="entry name" value="Rhodanese/Cell cycle control phosphatase"/>
    <property type="match status" value="1"/>
</dbReference>
<dbReference type="PROSITE" id="PS50206">
    <property type="entry name" value="RHODANESE_3"/>
    <property type="match status" value="1"/>
</dbReference>
<dbReference type="PANTHER" id="PTHR43084">
    <property type="entry name" value="PERSULFIDE DIOXYGENASE ETHE1"/>
    <property type="match status" value="1"/>
</dbReference>
<dbReference type="Gene3D" id="3.40.250.10">
    <property type="entry name" value="Rhodanese-like domain"/>
    <property type="match status" value="1"/>
</dbReference>
<protein>
    <recommendedName>
        <fullName evidence="2">Rhodanese domain-containing protein</fullName>
    </recommendedName>
</protein>
<accession>A0A382K1S8</accession>
<dbReference type="GO" id="GO:0050313">
    <property type="term" value="F:sulfur dioxygenase activity"/>
    <property type="evidence" value="ECO:0007669"/>
    <property type="project" value="InterPro"/>
</dbReference>
<gene>
    <name evidence="3" type="ORF">METZ01_LOCUS270629</name>
</gene>
<dbReference type="Pfam" id="PF00753">
    <property type="entry name" value="Lactamase_B"/>
    <property type="match status" value="2"/>
</dbReference>
<evidence type="ECO:0000256" key="1">
    <source>
        <dbReference type="ARBA" id="ARBA00022723"/>
    </source>
</evidence>
<dbReference type="CDD" id="cd00158">
    <property type="entry name" value="RHOD"/>
    <property type="match status" value="1"/>
</dbReference>
<dbReference type="CDD" id="cd07724">
    <property type="entry name" value="POD-like_MBL-fold"/>
    <property type="match status" value="1"/>
</dbReference>
<dbReference type="GO" id="GO:0070813">
    <property type="term" value="P:hydrogen sulfide metabolic process"/>
    <property type="evidence" value="ECO:0007669"/>
    <property type="project" value="TreeGrafter"/>
</dbReference>
<dbReference type="Pfam" id="PF00581">
    <property type="entry name" value="Rhodanese"/>
    <property type="match status" value="1"/>
</dbReference>
<dbReference type="InterPro" id="IPR001279">
    <property type="entry name" value="Metallo-B-lactamas"/>
</dbReference>
<dbReference type="GO" id="GO:0006749">
    <property type="term" value="P:glutathione metabolic process"/>
    <property type="evidence" value="ECO:0007669"/>
    <property type="project" value="InterPro"/>
</dbReference>
<reference evidence="3" key="1">
    <citation type="submission" date="2018-05" db="EMBL/GenBank/DDBJ databases">
        <authorList>
            <person name="Lanie J.A."/>
            <person name="Ng W.-L."/>
            <person name="Kazmierczak K.M."/>
            <person name="Andrzejewski T.M."/>
            <person name="Davidsen T.M."/>
            <person name="Wayne K.J."/>
            <person name="Tettelin H."/>
            <person name="Glass J.I."/>
            <person name="Rusch D."/>
            <person name="Podicherti R."/>
            <person name="Tsui H.-C.T."/>
            <person name="Winkler M.E."/>
        </authorList>
    </citation>
    <scope>NUCLEOTIDE SEQUENCE</scope>
</reference>
<feature type="domain" description="Rhodanese" evidence="2">
    <location>
        <begin position="247"/>
        <end position="339"/>
    </location>
</feature>
<name>A0A382K1S8_9ZZZZ</name>
<proteinExistence type="predicted"/>
<organism evidence="3">
    <name type="scientific">marine metagenome</name>
    <dbReference type="NCBI Taxonomy" id="408172"/>
    <lineage>
        <taxon>unclassified sequences</taxon>
        <taxon>metagenomes</taxon>
        <taxon>ecological metagenomes</taxon>
    </lineage>
</organism>
<dbReference type="InterPro" id="IPR001763">
    <property type="entry name" value="Rhodanese-like_dom"/>
</dbReference>
<sequence>MIFRQLFDPISFTYTYIIGSRTGGEALIIDPVLEHVNKYIKLLEELDVKLVKVIDTHIHADHISGIAELRDRTNCITIMGDACPADVVSMRVSDNEKIKLEKIELQAIFTPGHTNDSFSFLMQDRLFSGDALLIRGTGRTDFQNGDPYDSYYSIFERLLKLSEETLLYPAHDYNGNTVSTIGEEKKYNPRLQVKNADEYANIMNNLNLPNPKMMDIAVPGNLSLGIDFTKQKTINGLTFKDFSTYIKTNEFKLIDLREKEEITKNGIIRNATNIPFHTFLDTFKKNTKLDNKKKYLLYCAVGQRSSLALQVMQSYGFKDSYHLIGGIKEWIKKNNPLELDHDD</sequence>
<dbReference type="GO" id="GO:0046872">
    <property type="term" value="F:metal ion binding"/>
    <property type="evidence" value="ECO:0007669"/>
    <property type="project" value="UniProtKB-KW"/>
</dbReference>
<dbReference type="AlphaFoldDB" id="A0A382K1S8"/>
<evidence type="ECO:0000259" key="2">
    <source>
        <dbReference type="PROSITE" id="PS50206"/>
    </source>
</evidence>
<dbReference type="SMART" id="SM00450">
    <property type="entry name" value="RHOD"/>
    <property type="match status" value="1"/>
</dbReference>
<keyword evidence="1" id="KW-0479">Metal-binding</keyword>
<dbReference type="Gene3D" id="3.60.15.10">
    <property type="entry name" value="Ribonuclease Z/Hydroxyacylglutathione hydrolase-like"/>
    <property type="match status" value="1"/>
</dbReference>
<dbReference type="InterPro" id="IPR044528">
    <property type="entry name" value="POD-like_MBL-fold"/>
</dbReference>
<dbReference type="InterPro" id="IPR036873">
    <property type="entry name" value="Rhodanese-like_dom_sf"/>
</dbReference>
<dbReference type="EMBL" id="UINC01077553">
    <property type="protein sequence ID" value="SVC17775.1"/>
    <property type="molecule type" value="Genomic_DNA"/>
</dbReference>